<reference evidence="1 2" key="1">
    <citation type="journal article" date="2024" name="Ann. Entomol. Soc. Am.">
        <title>Genomic analyses of the southern and eastern yellowjacket wasps (Hymenoptera: Vespidae) reveal evolutionary signatures of social life.</title>
        <authorList>
            <person name="Catto M.A."/>
            <person name="Caine P.B."/>
            <person name="Orr S.E."/>
            <person name="Hunt B.G."/>
            <person name="Goodisman M.A.D."/>
        </authorList>
    </citation>
    <scope>NUCLEOTIDE SEQUENCE [LARGE SCALE GENOMIC DNA]</scope>
    <source>
        <strain evidence="1">232</strain>
        <tissue evidence="1">Head and thorax</tissue>
    </source>
</reference>
<sequence length="111" mass="13350">MEFVGVEGRSNVMDEEPTMITKKRNTKRDVNGGFRCTQKYFRSFGLFNRKDLIVESFEQMGYVVPIETEMDRTPMGFDNRTLSTVSIIQHHERHQQEIIRQLDRKQRHRWE</sequence>
<comment type="caution">
    <text evidence="1">The sequence shown here is derived from an EMBL/GenBank/DDBJ whole genome shotgun (WGS) entry which is preliminary data.</text>
</comment>
<evidence type="ECO:0000313" key="2">
    <source>
        <dbReference type="Proteomes" id="UP001607303"/>
    </source>
</evidence>
<name>A0ABD2CUU9_VESMC</name>
<protein>
    <submittedName>
        <fullName evidence="1">Uncharacterized protein</fullName>
    </submittedName>
</protein>
<dbReference type="Proteomes" id="UP001607303">
    <property type="component" value="Unassembled WGS sequence"/>
</dbReference>
<proteinExistence type="predicted"/>
<dbReference type="AlphaFoldDB" id="A0ABD2CUU9"/>
<evidence type="ECO:0000313" key="1">
    <source>
        <dbReference type="EMBL" id="KAL2748534.1"/>
    </source>
</evidence>
<organism evidence="1 2">
    <name type="scientific">Vespula maculifrons</name>
    <name type="common">Eastern yellow jacket</name>
    <name type="synonym">Wasp</name>
    <dbReference type="NCBI Taxonomy" id="7453"/>
    <lineage>
        <taxon>Eukaryota</taxon>
        <taxon>Metazoa</taxon>
        <taxon>Ecdysozoa</taxon>
        <taxon>Arthropoda</taxon>
        <taxon>Hexapoda</taxon>
        <taxon>Insecta</taxon>
        <taxon>Pterygota</taxon>
        <taxon>Neoptera</taxon>
        <taxon>Endopterygota</taxon>
        <taxon>Hymenoptera</taxon>
        <taxon>Apocrita</taxon>
        <taxon>Aculeata</taxon>
        <taxon>Vespoidea</taxon>
        <taxon>Vespidae</taxon>
        <taxon>Vespinae</taxon>
        <taxon>Vespula</taxon>
    </lineage>
</organism>
<gene>
    <name evidence="1" type="ORF">V1477_003177</name>
</gene>
<dbReference type="EMBL" id="JAYRBN010000031">
    <property type="protein sequence ID" value="KAL2748534.1"/>
    <property type="molecule type" value="Genomic_DNA"/>
</dbReference>
<keyword evidence="2" id="KW-1185">Reference proteome</keyword>
<accession>A0ABD2CUU9</accession>